<dbReference type="SUPFAM" id="SSF51197">
    <property type="entry name" value="Clavaminate synthase-like"/>
    <property type="match status" value="1"/>
</dbReference>
<comment type="caution">
    <text evidence="2">The sequence shown here is derived from an EMBL/GenBank/DDBJ whole genome shotgun (WGS) entry which is preliminary data.</text>
</comment>
<protein>
    <recommendedName>
        <fullName evidence="4">Bifunctional lysine-specific demethylase and histidyl-hydroxylase</fullName>
    </recommendedName>
</protein>
<evidence type="ECO:0000313" key="2">
    <source>
        <dbReference type="EMBL" id="KAL1520001.1"/>
    </source>
</evidence>
<proteinExistence type="predicted"/>
<dbReference type="InterPro" id="IPR008775">
    <property type="entry name" value="Phytyl_CoA_dOase-like"/>
</dbReference>
<evidence type="ECO:0000313" key="3">
    <source>
        <dbReference type="Proteomes" id="UP001515480"/>
    </source>
</evidence>
<dbReference type="Pfam" id="PF05721">
    <property type="entry name" value="PhyH"/>
    <property type="match status" value="1"/>
</dbReference>
<reference evidence="2 3" key="1">
    <citation type="journal article" date="2024" name="Science">
        <title>Giant polyketide synthase enzymes in the biosynthesis of giant marine polyether toxins.</title>
        <authorList>
            <person name="Fallon T.R."/>
            <person name="Shende V.V."/>
            <person name="Wierzbicki I.H."/>
            <person name="Pendleton A.L."/>
            <person name="Watervoot N.F."/>
            <person name="Auber R.P."/>
            <person name="Gonzalez D.J."/>
            <person name="Wisecaver J.H."/>
            <person name="Moore B.S."/>
        </authorList>
    </citation>
    <scope>NUCLEOTIDE SEQUENCE [LARGE SCALE GENOMIC DNA]</scope>
    <source>
        <strain evidence="2 3">12B1</strain>
    </source>
</reference>
<dbReference type="EMBL" id="JBGBPQ010000009">
    <property type="protein sequence ID" value="KAL1520001.1"/>
    <property type="molecule type" value="Genomic_DNA"/>
</dbReference>
<dbReference type="Gene3D" id="2.60.120.620">
    <property type="entry name" value="q2cbj1_9rhob like domain"/>
    <property type="match status" value="1"/>
</dbReference>
<keyword evidence="3" id="KW-1185">Reference proteome</keyword>
<dbReference type="Proteomes" id="UP001515480">
    <property type="component" value="Unassembled WGS sequence"/>
</dbReference>
<feature type="region of interest" description="Disordered" evidence="1">
    <location>
        <begin position="1"/>
        <end position="21"/>
    </location>
</feature>
<evidence type="ECO:0008006" key="4">
    <source>
        <dbReference type="Google" id="ProtNLM"/>
    </source>
</evidence>
<sequence length="394" mass="43353">MHAKPRLASVRKKPRRAAASHGAVLPPASYWRRLAPGLHVDDAQFASACVPLVLPDSRLAQLRLQLRRDGFFKLAPHEMPWSVSLTHMRRAVKRLVGRGWPASLLLMYDEVWAMAWQLSGVMQAVSGCVNALDTLAWMVTPALGQSGFAPHRDRQPTDVRASFRPDGTPKYCTAWVALSEASADTSCLYVVPRGVDPGYDAGDDHSAAAEDPLARVLKSDEAVQAVTACHLRPGGAVFFSHRVMHWGSRGRRDCERPRISVSFGCADPSFERPYFKKPAAHLPFPKPSLRAALVSAQLINYHERFEFSVSLLRCFGATFRAKRKMFATEYAEKTAAEFKAACEDSAARARAATASTASDDEEDAALDDALDAMLDAQRKSSSNLFDDFDEMEGS</sequence>
<evidence type="ECO:0000256" key="1">
    <source>
        <dbReference type="SAM" id="MobiDB-lite"/>
    </source>
</evidence>
<organism evidence="2 3">
    <name type="scientific">Prymnesium parvum</name>
    <name type="common">Toxic golden alga</name>
    <dbReference type="NCBI Taxonomy" id="97485"/>
    <lineage>
        <taxon>Eukaryota</taxon>
        <taxon>Haptista</taxon>
        <taxon>Haptophyta</taxon>
        <taxon>Prymnesiophyceae</taxon>
        <taxon>Prymnesiales</taxon>
        <taxon>Prymnesiaceae</taxon>
        <taxon>Prymnesium</taxon>
    </lineage>
</organism>
<gene>
    <name evidence="2" type="ORF">AB1Y20_023482</name>
</gene>
<dbReference type="AlphaFoldDB" id="A0AB34JEM1"/>
<name>A0AB34JEM1_PRYPA</name>
<accession>A0AB34JEM1</accession>
<feature type="compositionally biased region" description="Basic residues" evidence="1">
    <location>
        <begin position="1"/>
        <end position="18"/>
    </location>
</feature>